<comment type="cofactor">
    <cofactor evidence="1">
        <name>Mn(2+)</name>
        <dbReference type="ChEBI" id="CHEBI:29035"/>
    </cofactor>
</comment>
<dbReference type="InterPro" id="IPR004429">
    <property type="entry name" value="Isopropylmalate_DH"/>
</dbReference>
<protein>
    <recommendedName>
        <fullName evidence="4 14">3-isopropylmalate dehydrogenase</fullName>
        <ecNumber evidence="4 14">1.1.1.85</ecNumber>
    </recommendedName>
</protein>
<gene>
    <name evidence="16" type="ORF">SCHPADRAFT_919940</name>
</gene>
<dbReference type="SMART" id="SM01329">
    <property type="entry name" value="Iso_dh"/>
    <property type="match status" value="1"/>
</dbReference>
<feature type="domain" description="Isopropylmalate dehydrogenase-like" evidence="15">
    <location>
        <begin position="7"/>
        <end position="372"/>
    </location>
</feature>
<dbReference type="OrthoDB" id="419183at2759"/>
<dbReference type="GO" id="GO:0009098">
    <property type="term" value="P:L-leucine biosynthetic process"/>
    <property type="evidence" value="ECO:0007669"/>
    <property type="project" value="UniProtKB-UniPathway"/>
</dbReference>
<evidence type="ECO:0000256" key="13">
    <source>
        <dbReference type="RuleBase" id="RU004443"/>
    </source>
</evidence>
<comment type="cofactor">
    <cofactor evidence="14">
        <name>Mg(2+)</name>
        <dbReference type="ChEBI" id="CHEBI:18420"/>
    </cofactor>
    <cofactor evidence="14">
        <name>Mn(2+)</name>
        <dbReference type="ChEBI" id="CHEBI:29035"/>
    </cofactor>
    <text evidence="14">Binds 1 Mg(2+) or Mn(2+) ion per subunit.</text>
</comment>
<keyword evidence="5 14" id="KW-0432">Leucine biosynthesis</keyword>
<name>A0A0H2S3P8_9AGAM</name>
<dbReference type="PROSITE" id="PS00470">
    <property type="entry name" value="IDH_IMDH"/>
    <property type="match status" value="1"/>
</dbReference>
<dbReference type="PANTHER" id="PTHR42979:SF1">
    <property type="entry name" value="3-ISOPROPYLMALATE DEHYDROGENASE"/>
    <property type="match status" value="1"/>
</dbReference>
<evidence type="ECO:0000259" key="15">
    <source>
        <dbReference type="SMART" id="SM01329"/>
    </source>
</evidence>
<keyword evidence="7 14" id="KW-0479">Metal-binding</keyword>
<evidence type="ECO:0000256" key="9">
    <source>
        <dbReference type="ARBA" id="ARBA00023002"/>
    </source>
</evidence>
<dbReference type="STRING" id="27342.A0A0H2S3P8"/>
<keyword evidence="11" id="KW-0464">Manganese</keyword>
<dbReference type="GO" id="GO:0000287">
    <property type="term" value="F:magnesium ion binding"/>
    <property type="evidence" value="ECO:0007669"/>
    <property type="project" value="InterPro"/>
</dbReference>
<dbReference type="InParanoid" id="A0A0H2S3P8"/>
<keyword evidence="17" id="KW-1185">Reference proteome</keyword>
<accession>A0A0H2S3P8</accession>
<dbReference type="GO" id="GO:0005829">
    <property type="term" value="C:cytosol"/>
    <property type="evidence" value="ECO:0007669"/>
    <property type="project" value="TreeGrafter"/>
</dbReference>
<evidence type="ECO:0000256" key="3">
    <source>
        <dbReference type="ARBA" id="ARBA00011738"/>
    </source>
</evidence>
<dbReference type="FunFam" id="3.40.718.10:FF:000006">
    <property type="entry name" value="3-isopropylmalate dehydrogenase"/>
    <property type="match status" value="1"/>
</dbReference>
<comment type="function">
    <text evidence="14">Catalyzes the oxidation of 3-carboxy-2-hydroxy-4-methylpentanoate (3-isopropylmalate) to 3-carboxy-4-methyl-2-oxopentanoate. The product decarboxylates to 4-methyl-2 oxopentanoate.</text>
</comment>
<dbReference type="PANTHER" id="PTHR42979">
    <property type="entry name" value="3-ISOPROPYLMALATE DEHYDROGENASE"/>
    <property type="match status" value="1"/>
</dbReference>
<evidence type="ECO:0000256" key="2">
    <source>
        <dbReference type="ARBA" id="ARBA00007769"/>
    </source>
</evidence>
<dbReference type="SUPFAM" id="SSF53659">
    <property type="entry name" value="Isocitrate/Isopropylmalate dehydrogenase-like"/>
    <property type="match status" value="1"/>
</dbReference>
<keyword evidence="8" id="KW-0460">Magnesium</keyword>
<dbReference type="InterPro" id="IPR024084">
    <property type="entry name" value="IsoPropMal-DH-like_dom"/>
</dbReference>
<evidence type="ECO:0000256" key="12">
    <source>
        <dbReference type="ARBA" id="ARBA00023304"/>
    </source>
</evidence>
<sequence>MSKKSYNIVVLPGDGIGPEVVKQAVRVLEAINTSSPDVELKLSSYDFGGCAIDATGEPLPPATLAACQSADAILMGSVGGPKWSVGKVRPEQGLLALRKTLGLYANIRPASFASPSLVESSPLKPDIVRGTDITVVRELIGGLYFGDRKELGAEPKPDTAWDTMIYSEEEVKRITRVAAKIALASNPPLNIHSVDKANVLASSRLWRKIVTETIETEFPQLKLDHQLVDSAAMLIVYNPRKLNGVIVTENMFGDILSDETSVLVGSLGLLPSASLAGAPNLDLKPGEKPPPGLYEPIHGSAPDIAGQGIANPIGTILSASMLLRYSLGLEKYAKAVDEAVKKVLDDKSAGGFGMRTKDLGGESTTSAIGDKVLEVLKTLL</sequence>
<reference evidence="16 17" key="1">
    <citation type="submission" date="2015-04" db="EMBL/GenBank/DDBJ databases">
        <title>Complete genome sequence of Schizopora paradoxa KUC8140, a cosmopolitan wood degrader in East Asia.</title>
        <authorList>
            <consortium name="DOE Joint Genome Institute"/>
            <person name="Min B."/>
            <person name="Park H."/>
            <person name="Jang Y."/>
            <person name="Kim J.-J."/>
            <person name="Kim K.H."/>
            <person name="Pangilinan J."/>
            <person name="Lipzen A."/>
            <person name="Riley R."/>
            <person name="Grigoriev I.V."/>
            <person name="Spatafora J.W."/>
            <person name="Choi I.-G."/>
        </authorList>
    </citation>
    <scope>NUCLEOTIDE SEQUENCE [LARGE SCALE GENOMIC DNA]</scope>
    <source>
        <strain evidence="16 17">KUC8140</strain>
    </source>
</reference>
<dbReference type="UniPathway" id="UPA00048">
    <property type="reaction ID" value="UER00072"/>
</dbReference>
<evidence type="ECO:0000256" key="1">
    <source>
        <dbReference type="ARBA" id="ARBA00001936"/>
    </source>
</evidence>
<dbReference type="GO" id="GO:0051287">
    <property type="term" value="F:NAD binding"/>
    <property type="evidence" value="ECO:0007669"/>
    <property type="project" value="InterPro"/>
</dbReference>
<comment type="pathway">
    <text evidence="14">Amino-acid biosynthesis; L-leucine biosynthesis; L-leucine from 3-methyl-2-oxobutanoate: step 3/4.</text>
</comment>
<comment type="catalytic activity">
    <reaction evidence="14">
        <text>(2R,3S)-3-isopropylmalate + NAD(+) = 4-methyl-2-oxopentanoate + CO2 + NADH</text>
        <dbReference type="Rhea" id="RHEA:32271"/>
        <dbReference type="ChEBI" id="CHEBI:16526"/>
        <dbReference type="ChEBI" id="CHEBI:17865"/>
        <dbReference type="ChEBI" id="CHEBI:35121"/>
        <dbReference type="ChEBI" id="CHEBI:57540"/>
        <dbReference type="ChEBI" id="CHEBI:57945"/>
        <dbReference type="EC" id="1.1.1.85"/>
    </reaction>
</comment>
<dbReference type="AlphaFoldDB" id="A0A0H2S3P8"/>
<dbReference type="NCBIfam" id="TIGR00169">
    <property type="entry name" value="leuB"/>
    <property type="match status" value="1"/>
</dbReference>
<evidence type="ECO:0000256" key="4">
    <source>
        <dbReference type="ARBA" id="ARBA00013101"/>
    </source>
</evidence>
<dbReference type="Proteomes" id="UP000053477">
    <property type="component" value="Unassembled WGS sequence"/>
</dbReference>
<evidence type="ECO:0000256" key="8">
    <source>
        <dbReference type="ARBA" id="ARBA00022842"/>
    </source>
</evidence>
<dbReference type="GO" id="GO:0003862">
    <property type="term" value="F:3-isopropylmalate dehydrogenase activity"/>
    <property type="evidence" value="ECO:0007669"/>
    <property type="project" value="UniProtKB-EC"/>
</dbReference>
<evidence type="ECO:0000313" key="17">
    <source>
        <dbReference type="Proteomes" id="UP000053477"/>
    </source>
</evidence>
<evidence type="ECO:0000256" key="14">
    <source>
        <dbReference type="RuleBase" id="RU004445"/>
    </source>
</evidence>
<evidence type="ECO:0000256" key="11">
    <source>
        <dbReference type="ARBA" id="ARBA00023211"/>
    </source>
</evidence>
<dbReference type="EMBL" id="KQ085917">
    <property type="protein sequence ID" value="KLO16358.1"/>
    <property type="molecule type" value="Genomic_DNA"/>
</dbReference>
<proteinExistence type="inferred from homology"/>
<keyword evidence="10 14" id="KW-0520">NAD</keyword>
<dbReference type="Gene3D" id="3.40.718.10">
    <property type="entry name" value="Isopropylmalate Dehydrogenase"/>
    <property type="match status" value="1"/>
</dbReference>
<evidence type="ECO:0000313" key="16">
    <source>
        <dbReference type="EMBL" id="KLO16358.1"/>
    </source>
</evidence>
<keyword evidence="6" id="KW-0028">Amino-acid biosynthesis</keyword>
<keyword evidence="9 13" id="KW-0560">Oxidoreductase</keyword>
<dbReference type="EC" id="1.1.1.85" evidence="4 14"/>
<evidence type="ECO:0000256" key="10">
    <source>
        <dbReference type="ARBA" id="ARBA00023027"/>
    </source>
</evidence>
<comment type="similarity">
    <text evidence="2 13">Belongs to the isocitrate and isopropylmalate dehydrogenases family.</text>
</comment>
<comment type="subunit">
    <text evidence="3 14">Homodimer.</text>
</comment>
<keyword evidence="12 14" id="KW-0100">Branched-chain amino acid biosynthesis</keyword>
<dbReference type="Pfam" id="PF00180">
    <property type="entry name" value="Iso_dh"/>
    <property type="match status" value="1"/>
</dbReference>
<evidence type="ECO:0000256" key="5">
    <source>
        <dbReference type="ARBA" id="ARBA00022430"/>
    </source>
</evidence>
<dbReference type="InterPro" id="IPR019818">
    <property type="entry name" value="IsoCit/isopropylmalate_DH_CS"/>
</dbReference>
<organism evidence="16 17">
    <name type="scientific">Schizopora paradoxa</name>
    <dbReference type="NCBI Taxonomy" id="27342"/>
    <lineage>
        <taxon>Eukaryota</taxon>
        <taxon>Fungi</taxon>
        <taxon>Dikarya</taxon>
        <taxon>Basidiomycota</taxon>
        <taxon>Agaricomycotina</taxon>
        <taxon>Agaricomycetes</taxon>
        <taxon>Hymenochaetales</taxon>
        <taxon>Schizoporaceae</taxon>
        <taxon>Schizopora</taxon>
    </lineage>
</organism>
<dbReference type="FunCoup" id="A0A0H2S3P8">
    <property type="interactions" value="225"/>
</dbReference>
<evidence type="ECO:0000256" key="6">
    <source>
        <dbReference type="ARBA" id="ARBA00022605"/>
    </source>
</evidence>
<evidence type="ECO:0000256" key="7">
    <source>
        <dbReference type="ARBA" id="ARBA00022723"/>
    </source>
</evidence>